<feature type="compositionally biased region" description="Pro residues" evidence="1">
    <location>
        <begin position="42"/>
        <end position="53"/>
    </location>
</feature>
<protein>
    <submittedName>
        <fullName evidence="2">Uncharacterized protein</fullName>
    </submittedName>
</protein>
<accession>A0AAN9W2I9</accession>
<organism evidence="2 3">
    <name type="scientific">Gryllus longicercus</name>
    <dbReference type="NCBI Taxonomy" id="2509291"/>
    <lineage>
        <taxon>Eukaryota</taxon>
        <taxon>Metazoa</taxon>
        <taxon>Ecdysozoa</taxon>
        <taxon>Arthropoda</taxon>
        <taxon>Hexapoda</taxon>
        <taxon>Insecta</taxon>
        <taxon>Pterygota</taxon>
        <taxon>Neoptera</taxon>
        <taxon>Polyneoptera</taxon>
        <taxon>Orthoptera</taxon>
        <taxon>Ensifera</taxon>
        <taxon>Gryllidea</taxon>
        <taxon>Grylloidea</taxon>
        <taxon>Gryllidae</taxon>
        <taxon>Gryllinae</taxon>
        <taxon>Gryllus</taxon>
    </lineage>
</organism>
<gene>
    <name evidence="2" type="ORF">R5R35_007254</name>
</gene>
<feature type="compositionally biased region" description="Pro residues" evidence="1">
    <location>
        <begin position="99"/>
        <end position="109"/>
    </location>
</feature>
<sequence length="144" mass="15626">MPLTVFLASRLHSQLHSQLQSLTSFCSFHFTHIPLSPNTWQPPYPPSPTPPFTFAPHALRRPAPSRHAPFPPPSRRRPALVSCQAGDAARQRHGCARTAPPPLALPPPHALALAHAHAHAHEAEPRRSPGLAPSHLAAPTASRR</sequence>
<name>A0AAN9W2I9_9ORTH</name>
<reference evidence="2 3" key="1">
    <citation type="submission" date="2024-03" db="EMBL/GenBank/DDBJ databases">
        <title>The genome assembly and annotation of the cricket Gryllus longicercus Weissman &amp; Gray.</title>
        <authorList>
            <person name="Szrajer S."/>
            <person name="Gray D."/>
            <person name="Ylla G."/>
        </authorList>
    </citation>
    <scope>NUCLEOTIDE SEQUENCE [LARGE SCALE GENOMIC DNA]</scope>
    <source>
        <strain evidence="2">DAG 2021-001</strain>
        <tissue evidence="2">Whole body minus gut</tissue>
    </source>
</reference>
<comment type="caution">
    <text evidence="2">The sequence shown here is derived from an EMBL/GenBank/DDBJ whole genome shotgun (WGS) entry which is preliminary data.</text>
</comment>
<proteinExistence type="predicted"/>
<feature type="region of interest" description="Disordered" evidence="1">
    <location>
        <begin position="42"/>
        <end position="144"/>
    </location>
</feature>
<keyword evidence="3" id="KW-1185">Reference proteome</keyword>
<dbReference type="AlphaFoldDB" id="A0AAN9W2I9"/>
<dbReference type="EMBL" id="JAZDUA010000046">
    <property type="protein sequence ID" value="KAK7871052.1"/>
    <property type="molecule type" value="Genomic_DNA"/>
</dbReference>
<evidence type="ECO:0000313" key="3">
    <source>
        <dbReference type="Proteomes" id="UP001378592"/>
    </source>
</evidence>
<dbReference type="Proteomes" id="UP001378592">
    <property type="component" value="Unassembled WGS sequence"/>
</dbReference>
<evidence type="ECO:0000313" key="2">
    <source>
        <dbReference type="EMBL" id="KAK7871052.1"/>
    </source>
</evidence>
<evidence type="ECO:0000256" key="1">
    <source>
        <dbReference type="SAM" id="MobiDB-lite"/>
    </source>
</evidence>